<protein>
    <recommendedName>
        <fullName evidence="4">2-amino-4-hydroxy-6-hydroxymethyldihydropteridine pyrophosphokinase</fullName>
        <ecNumber evidence="3">2.7.6.3</ecNumber>
    </recommendedName>
    <alternativeName>
        <fullName evidence="11">6-hydroxymethyl-7,8-dihydropterin pyrophosphokinase</fullName>
    </alternativeName>
    <alternativeName>
        <fullName evidence="12">7,8-dihydro-6-hydroxymethylpterin-pyrophosphokinase</fullName>
    </alternativeName>
</protein>
<keyword evidence="6" id="KW-0547">Nucleotide-binding</keyword>
<dbReference type="Proteomes" id="UP000016566">
    <property type="component" value="Unassembled WGS sequence"/>
</dbReference>
<evidence type="ECO:0000256" key="7">
    <source>
        <dbReference type="ARBA" id="ARBA00022777"/>
    </source>
</evidence>
<organism evidence="15 16">
    <name type="scientific">Limimaricola cinnabarinus LL-001</name>
    <dbReference type="NCBI Taxonomy" id="1337093"/>
    <lineage>
        <taxon>Bacteria</taxon>
        <taxon>Pseudomonadati</taxon>
        <taxon>Pseudomonadota</taxon>
        <taxon>Alphaproteobacteria</taxon>
        <taxon>Rhodobacterales</taxon>
        <taxon>Paracoccaceae</taxon>
        <taxon>Limimaricola</taxon>
    </lineage>
</organism>
<dbReference type="SUPFAM" id="SSF55083">
    <property type="entry name" value="6-hydroxymethyl-7,8-dihydropterin pyrophosphokinase, HPPK"/>
    <property type="match status" value="1"/>
</dbReference>
<comment type="function">
    <text evidence="10">Catalyzes the transfer of pyrophosphate from adenosine triphosphate (ATP) to 6-hydroxymethyl-7,8-dihydropterin, an enzymatic step in folate biosynthesis pathway.</text>
</comment>
<evidence type="ECO:0000256" key="11">
    <source>
        <dbReference type="ARBA" id="ARBA00029766"/>
    </source>
</evidence>
<evidence type="ECO:0000256" key="4">
    <source>
        <dbReference type="ARBA" id="ARBA00016218"/>
    </source>
</evidence>
<dbReference type="GO" id="GO:0005524">
    <property type="term" value="F:ATP binding"/>
    <property type="evidence" value="ECO:0007669"/>
    <property type="project" value="UniProtKB-KW"/>
</dbReference>
<accession>U2YZG6</accession>
<comment type="similarity">
    <text evidence="2">Belongs to the HPPK family.</text>
</comment>
<evidence type="ECO:0000256" key="2">
    <source>
        <dbReference type="ARBA" id="ARBA00005810"/>
    </source>
</evidence>
<name>U2YZG6_9RHOB</name>
<dbReference type="PANTHER" id="PTHR43071:SF1">
    <property type="entry name" value="2-AMINO-4-HYDROXY-6-HYDROXYMETHYLDIHYDROPTERIDINE PYROPHOSPHOKINASE"/>
    <property type="match status" value="1"/>
</dbReference>
<dbReference type="GO" id="GO:0016301">
    <property type="term" value="F:kinase activity"/>
    <property type="evidence" value="ECO:0007669"/>
    <property type="project" value="UniProtKB-KW"/>
</dbReference>
<evidence type="ECO:0000256" key="10">
    <source>
        <dbReference type="ARBA" id="ARBA00029409"/>
    </source>
</evidence>
<dbReference type="Pfam" id="PF01288">
    <property type="entry name" value="HPPK"/>
    <property type="match status" value="1"/>
</dbReference>
<evidence type="ECO:0000256" key="12">
    <source>
        <dbReference type="ARBA" id="ARBA00033413"/>
    </source>
</evidence>
<keyword evidence="8" id="KW-0067">ATP-binding</keyword>
<dbReference type="STRING" id="1337093.MBELCI_0274"/>
<evidence type="ECO:0000256" key="3">
    <source>
        <dbReference type="ARBA" id="ARBA00013253"/>
    </source>
</evidence>
<keyword evidence="7 15" id="KW-0418">Kinase</keyword>
<evidence type="ECO:0000259" key="14">
    <source>
        <dbReference type="PROSITE" id="PS00794"/>
    </source>
</evidence>
<dbReference type="CDD" id="cd00483">
    <property type="entry name" value="HPPK"/>
    <property type="match status" value="1"/>
</dbReference>
<keyword evidence="16" id="KW-1185">Reference proteome</keyword>
<sequence length="212" mass="23562">MAQVAALGSAVRESRLWRSPAFPAGIGPDFVNAVMVLETERDADDLLAELHRVEAAFGRERQTRWGPRSLDLDLLALDDLVLPDLAAWSLWRDLTPEAQARETPDRLILPHPRLQDRGFVLAPLAEVAPDWRHPVTGFDVTQMRDALPTAALDGVEPLDRASMMGPLRLVFRARALYACAFEAVPRDSACGGPLPNLRWESSDGPRDSRRLR</sequence>
<evidence type="ECO:0000256" key="6">
    <source>
        <dbReference type="ARBA" id="ARBA00022741"/>
    </source>
</evidence>
<feature type="domain" description="7,8-dihydro-6-hydroxymethylpterin-pyrophosphokinase" evidence="14">
    <location>
        <begin position="64"/>
        <end position="75"/>
    </location>
</feature>
<evidence type="ECO:0000256" key="1">
    <source>
        <dbReference type="ARBA" id="ARBA00005051"/>
    </source>
</evidence>
<dbReference type="GO" id="GO:0003848">
    <property type="term" value="F:2-amino-4-hydroxy-6-hydroxymethyldihydropteridine diphosphokinase activity"/>
    <property type="evidence" value="ECO:0007669"/>
    <property type="project" value="UniProtKB-EC"/>
</dbReference>
<evidence type="ECO:0000256" key="5">
    <source>
        <dbReference type="ARBA" id="ARBA00022679"/>
    </source>
</evidence>
<dbReference type="PROSITE" id="PS00794">
    <property type="entry name" value="HPPK"/>
    <property type="match status" value="1"/>
</dbReference>
<reference evidence="15" key="1">
    <citation type="journal article" date="2013" name="Genome Announc.">
        <title>Draft Genome Sequence of Loktanella cinnabarina LL-001T, Isolated from Deep-Sea Floor Sediment.</title>
        <authorList>
            <person name="Nishi S."/>
            <person name="Tsubouchi T."/>
            <person name="Takaki Y."/>
            <person name="Koyanagi R."/>
            <person name="Satoh N."/>
            <person name="Maruyama T."/>
            <person name="Hatada Y."/>
        </authorList>
    </citation>
    <scope>NUCLEOTIDE SEQUENCE [LARGE SCALE GENOMIC DNA]</scope>
    <source>
        <strain evidence="15">LL-001</strain>
    </source>
</reference>
<evidence type="ECO:0000313" key="16">
    <source>
        <dbReference type="Proteomes" id="UP000016566"/>
    </source>
</evidence>
<dbReference type="GO" id="GO:0046656">
    <property type="term" value="P:folic acid biosynthetic process"/>
    <property type="evidence" value="ECO:0007669"/>
    <property type="project" value="UniProtKB-KW"/>
</dbReference>
<keyword evidence="5" id="KW-0808">Transferase</keyword>
<evidence type="ECO:0000313" key="15">
    <source>
        <dbReference type="EMBL" id="GAD54222.1"/>
    </source>
</evidence>
<dbReference type="NCBIfam" id="TIGR01498">
    <property type="entry name" value="folK"/>
    <property type="match status" value="1"/>
</dbReference>
<dbReference type="InterPro" id="IPR000550">
    <property type="entry name" value="Hppk"/>
</dbReference>
<evidence type="ECO:0000256" key="9">
    <source>
        <dbReference type="ARBA" id="ARBA00022909"/>
    </source>
</evidence>
<comment type="caution">
    <text evidence="15">The sequence shown here is derived from an EMBL/GenBank/DDBJ whole genome shotgun (WGS) entry which is preliminary data.</text>
</comment>
<dbReference type="UniPathway" id="UPA00077">
    <property type="reaction ID" value="UER00155"/>
</dbReference>
<dbReference type="Gene3D" id="3.30.70.560">
    <property type="entry name" value="7,8-Dihydro-6-hydroxymethylpterin-pyrophosphokinase HPPK"/>
    <property type="match status" value="1"/>
</dbReference>
<feature type="compositionally biased region" description="Basic and acidic residues" evidence="13">
    <location>
        <begin position="200"/>
        <end position="212"/>
    </location>
</feature>
<evidence type="ECO:0000256" key="8">
    <source>
        <dbReference type="ARBA" id="ARBA00022840"/>
    </source>
</evidence>
<dbReference type="InterPro" id="IPR035907">
    <property type="entry name" value="Hppk_sf"/>
</dbReference>
<gene>
    <name evidence="15" type="ORF">MBELCI_0274</name>
</gene>
<dbReference type="PANTHER" id="PTHR43071">
    <property type="entry name" value="2-AMINO-4-HYDROXY-6-HYDROXYMETHYLDIHYDROPTERIDINE PYROPHOSPHOKINASE"/>
    <property type="match status" value="1"/>
</dbReference>
<dbReference type="AlphaFoldDB" id="U2YZG6"/>
<dbReference type="EC" id="2.7.6.3" evidence="3"/>
<evidence type="ECO:0000256" key="13">
    <source>
        <dbReference type="SAM" id="MobiDB-lite"/>
    </source>
</evidence>
<dbReference type="EMBL" id="BATB01000002">
    <property type="protein sequence ID" value="GAD54222.1"/>
    <property type="molecule type" value="Genomic_DNA"/>
</dbReference>
<keyword evidence="9" id="KW-0289">Folate biosynthesis</keyword>
<proteinExistence type="inferred from homology"/>
<dbReference type="eggNOG" id="COG0801">
    <property type="taxonomic scope" value="Bacteria"/>
</dbReference>
<feature type="region of interest" description="Disordered" evidence="13">
    <location>
        <begin position="192"/>
        <end position="212"/>
    </location>
</feature>
<dbReference type="GO" id="GO:0046654">
    <property type="term" value="P:tetrahydrofolate biosynthetic process"/>
    <property type="evidence" value="ECO:0007669"/>
    <property type="project" value="UniProtKB-UniPathway"/>
</dbReference>
<comment type="pathway">
    <text evidence="1">Cofactor biosynthesis; tetrahydrofolate biosynthesis; 2-amino-4-hydroxy-6-hydroxymethyl-7,8-dihydropteridine diphosphate from 7,8-dihydroneopterin triphosphate: step 4/4.</text>
</comment>